<evidence type="ECO:0000313" key="6">
    <source>
        <dbReference type="Proteomes" id="UP001187531"/>
    </source>
</evidence>
<dbReference type="FunFam" id="1.10.238.10:FF:000178">
    <property type="entry name" value="Calmodulin-2 A"/>
    <property type="match status" value="2"/>
</dbReference>
<dbReference type="PROSITE" id="PS50222">
    <property type="entry name" value="EF_HAND_2"/>
    <property type="match status" value="6"/>
</dbReference>
<dbReference type="Gene3D" id="1.10.238.10">
    <property type="entry name" value="EF-hand"/>
    <property type="match status" value="4"/>
</dbReference>
<dbReference type="Pfam" id="PF13499">
    <property type="entry name" value="EF-hand_7"/>
    <property type="match status" value="3"/>
</dbReference>
<feature type="domain" description="EF-hand" evidence="4">
    <location>
        <begin position="342"/>
        <end position="371"/>
    </location>
</feature>
<dbReference type="Proteomes" id="UP001187531">
    <property type="component" value="Unassembled WGS sequence"/>
</dbReference>
<dbReference type="Pfam" id="PF13833">
    <property type="entry name" value="EF-hand_8"/>
    <property type="match status" value="1"/>
</dbReference>
<dbReference type="PANTHER" id="PTHR23048:SF0">
    <property type="entry name" value="CALMODULIN LIKE 3"/>
    <property type="match status" value="1"/>
</dbReference>
<feature type="domain" description="EF-hand" evidence="4">
    <location>
        <begin position="272"/>
        <end position="307"/>
    </location>
</feature>
<dbReference type="InterPro" id="IPR018247">
    <property type="entry name" value="EF_Hand_1_Ca_BS"/>
</dbReference>
<dbReference type="EMBL" id="JAVRJZ010000132">
    <property type="protein sequence ID" value="KAK2702930.1"/>
    <property type="molecule type" value="Genomic_DNA"/>
</dbReference>
<dbReference type="PANTHER" id="PTHR23048">
    <property type="entry name" value="MYOSIN LIGHT CHAIN 1, 3"/>
    <property type="match status" value="1"/>
</dbReference>
<comment type="function">
    <text evidence="3">Troponin is the central regulatory protein of striated muscle contraction. Tn consists of three components: Tn-I which is the inhibitor of actomyosin ATPase, Tn-T which contains the binding site for tropomyosin and Tn-C. The binding of calcium to Tn-C abolishes the inhibitory action of Tn on actin filaments.</text>
</comment>
<dbReference type="SUPFAM" id="SSF47473">
    <property type="entry name" value="EF-hand"/>
    <property type="match status" value="2"/>
</dbReference>
<dbReference type="SMART" id="SM00054">
    <property type="entry name" value="EFh"/>
    <property type="match status" value="6"/>
</dbReference>
<feature type="domain" description="EF-hand" evidence="4">
    <location>
        <begin position="236"/>
        <end position="271"/>
    </location>
</feature>
<name>A0AA88L0B8_ARTSF</name>
<evidence type="ECO:0000259" key="4">
    <source>
        <dbReference type="PROSITE" id="PS50222"/>
    </source>
</evidence>
<dbReference type="InterPro" id="IPR011992">
    <property type="entry name" value="EF-hand-dom_pair"/>
</dbReference>
<dbReference type="InterPro" id="IPR050230">
    <property type="entry name" value="CALM/Myosin/TropC-like"/>
</dbReference>
<dbReference type="PROSITE" id="PS00018">
    <property type="entry name" value="EF_HAND_1"/>
    <property type="match status" value="5"/>
</dbReference>
<dbReference type="GO" id="GO:0005509">
    <property type="term" value="F:calcium ion binding"/>
    <property type="evidence" value="ECO:0007669"/>
    <property type="project" value="InterPro"/>
</dbReference>
<evidence type="ECO:0000313" key="5">
    <source>
        <dbReference type="EMBL" id="KAK2702930.1"/>
    </source>
</evidence>
<keyword evidence="6" id="KW-1185">Reference proteome</keyword>
<evidence type="ECO:0000256" key="2">
    <source>
        <dbReference type="ARBA" id="ARBA00022837"/>
    </source>
</evidence>
<keyword evidence="2" id="KW-0106">Calcium</keyword>
<protein>
    <recommendedName>
        <fullName evidence="4">EF-hand domain-containing protein</fullName>
    </recommendedName>
</protein>
<evidence type="ECO:0000256" key="1">
    <source>
        <dbReference type="ARBA" id="ARBA00022737"/>
    </source>
</evidence>
<accession>A0AA88L0B8</accession>
<comment type="caution">
    <text evidence="5">The sequence shown here is derived from an EMBL/GenBank/DDBJ whole genome shotgun (WGS) entry which is preliminary data.</text>
</comment>
<feature type="domain" description="EF-hand" evidence="4">
    <location>
        <begin position="316"/>
        <end position="341"/>
    </location>
</feature>
<feature type="domain" description="EF-hand" evidence="4">
    <location>
        <begin position="10"/>
        <end position="45"/>
    </location>
</feature>
<proteinExistence type="predicted"/>
<dbReference type="CDD" id="cd00051">
    <property type="entry name" value="EFh"/>
    <property type="match status" value="3"/>
</dbReference>
<evidence type="ECO:0000256" key="3">
    <source>
        <dbReference type="ARBA" id="ARBA00037722"/>
    </source>
</evidence>
<dbReference type="InterPro" id="IPR002048">
    <property type="entry name" value="EF_hand_dom"/>
</dbReference>
<organism evidence="5 6">
    <name type="scientific">Artemia franciscana</name>
    <name type="common">Brine shrimp</name>
    <name type="synonym">Artemia sanfranciscana</name>
    <dbReference type="NCBI Taxonomy" id="6661"/>
    <lineage>
        <taxon>Eukaryota</taxon>
        <taxon>Metazoa</taxon>
        <taxon>Ecdysozoa</taxon>
        <taxon>Arthropoda</taxon>
        <taxon>Crustacea</taxon>
        <taxon>Branchiopoda</taxon>
        <taxon>Anostraca</taxon>
        <taxon>Artemiidae</taxon>
        <taxon>Artemia</taxon>
    </lineage>
</organism>
<dbReference type="GO" id="GO:0016460">
    <property type="term" value="C:myosin II complex"/>
    <property type="evidence" value="ECO:0007669"/>
    <property type="project" value="TreeGrafter"/>
</dbReference>
<gene>
    <name evidence="5" type="ORF">QYM36_018490</name>
</gene>
<reference evidence="5" key="1">
    <citation type="submission" date="2023-07" db="EMBL/GenBank/DDBJ databases">
        <title>Chromosome-level genome assembly of Artemia franciscana.</title>
        <authorList>
            <person name="Jo E."/>
        </authorList>
    </citation>
    <scope>NUCLEOTIDE SEQUENCE</scope>
    <source>
        <tissue evidence="5">Whole body</tissue>
    </source>
</reference>
<feature type="domain" description="EF-hand" evidence="4">
    <location>
        <begin position="46"/>
        <end position="81"/>
    </location>
</feature>
<keyword evidence="1" id="KW-0677">Repeat</keyword>
<sequence>MPLASQFTDVQMEDLRASFALFDQDGNGHITTSELTAVMKCLGQNPTDAEILAIIKEVDADGNGTIEFSEFVIAMAKSVNDIDAEKEIKEVFDKDGNGHTNVEELRYVSVNLGETFSDEDIAEMLKQADFDGDGVFPTNLKHLWSSYNSQNVLRLSRKTSEPIFEISGLIKYQLQARIKKADLNLFGCQREWSCVVVNSHEFIFLCADFQGDQVCPGHNAVKYNLGFYKASQFTDVQMEDLRASFALFDQDGNGHITTSELTAVMKCLGQNPTDAEILAIIKEVDADGNGTIEFSEFVIAMAKSVNDIDAEKEIKEVFDKDGNGHINVEELRYVSVNLGETFSDEDIAEMLKQADFDGEGVVNYKGMTEAL</sequence>
<dbReference type="AlphaFoldDB" id="A0AA88L0B8"/>